<feature type="region of interest" description="Disordered" evidence="1">
    <location>
        <begin position="410"/>
        <end position="447"/>
    </location>
</feature>
<accession>A0A7W9MT96</accession>
<dbReference type="RefSeq" id="WP_184795078.1">
    <property type="nucleotide sequence ID" value="NZ_JACHMY010000001.1"/>
</dbReference>
<dbReference type="AlphaFoldDB" id="A0A7W9MT96"/>
<comment type="caution">
    <text evidence="2">The sequence shown here is derived from an EMBL/GenBank/DDBJ whole genome shotgun (WGS) entry which is preliminary data.</text>
</comment>
<sequence>MTTDEPDFAHRQGIAAARRVGAKVGLTAGDDYQTLYDAYRTTYAYQAPLVVRIADDMLADQRAEAGTDRVVALGRDGHSLAVAMRRLDPAFYRRHVSDVVVSRALTENALQDLERQGADFPLVHAFRRVASRVDPAHTVGGFRVLTEYLLSRGVPVGRPGSRVTVLDTSFKGTVQELLAAIYPETTFRGRYAFLGESPDDPHPGSKQGYEVHLRAGETRQGRPFYVLPADESKTFGHVLGINAVEELLDGPLTSPVRIDRYGPVQTAQRKQPDLLYGLSRGRISPRLRPLPVREGVKLVNLRAVADRAGYAAAVRDTGGNYRAGLEAGVQRFRSELRAWIRGGETDAGLQEQLDAFVHRSDFRHAERLGRALERARLPEQGTAAIWAGYDHCASDDDKRVFVQNVLNAIQTGGGTDGRGPRPGTGSGSGRGPDPGVARDGGDGRDPL</sequence>
<feature type="compositionally biased region" description="Gly residues" evidence="1">
    <location>
        <begin position="411"/>
        <end position="432"/>
    </location>
</feature>
<gene>
    <name evidence="2" type="ORF">HDA39_002158</name>
</gene>
<dbReference type="Proteomes" id="UP000549971">
    <property type="component" value="Unassembled WGS sequence"/>
</dbReference>
<evidence type="ECO:0000313" key="2">
    <source>
        <dbReference type="EMBL" id="MBB5835424.1"/>
    </source>
</evidence>
<name>A0A7W9MT96_9ACTN</name>
<keyword evidence="3" id="KW-1185">Reference proteome</keyword>
<reference evidence="2 3" key="1">
    <citation type="submission" date="2020-08" db="EMBL/GenBank/DDBJ databases">
        <title>Sequencing the genomes of 1000 actinobacteria strains.</title>
        <authorList>
            <person name="Klenk H.-P."/>
        </authorList>
    </citation>
    <scope>NUCLEOTIDE SEQUENCE [LARGE SCALE GENOMIC DNA]</scope>
    <source>
        <strain evidence="2 3">DSM 28967</strain>
    </source>
</reference>
<dbReference type="EMBL" id="JACHMY010000001">
    <property type="protein sequence ID" value="MBB5835424.1"/>
    <property type="molecule type" value="Genomic_DNA"/>
</dbReference>
<evidence type="ECO:0000256" key="1">
    <source>
        <dbReference type="SAM" id="MobiDB-lite"/>
    </source>
</evidence>
<protein>
    <submittedName>
        <fullName evidence="2">Uncharacterized protein</fullName>
    </submittedName>
</protein>
<organism evidence="2 3">
    <name type="scientific">Kribbella italica</name>
    <dbReference type="NCBI Taxonomy" id="1540520"/>
    <lineage>
        <taxon>Bacteria</taxon>
        <taxon>Bacillati</taxon>
        <taxon>Actinomycetota</taxon>
        <taxon>Actinomycetes</taxon>
        <taxon>Propionibacteriales</taxon>
        <taxon>Kribbellaceae</taxon>
        <taxon>Kribbella</taxon>
    </lineage>
</organism>
<evidence type="ECO:0000313" key="3">
    <source>
        <dbReference type="Proteomes" id="UP000549971"/>
    </source>
</evidence>
<proteinExistence type="predicted"/>